<dbReference type="InterPro" id="IPR046450">
    <property type="entry name" value="PA_dom_sf"/>
</dbReference>
<name>A0A9W8TJ08_9PEZI</name>
<dbReference type="EMBL" id="JANPWZ010002250">
    <property type="protein sequence ID" value="KAJ3560431.1"/>
    <property type="molecule type" value="Genomic_DNA"/>
</dbReference>
<dbReference type="PANTHER" id="PTHR12147">
    <property type="entry name" value="METALLOPEPTIDASE M28 FAMILY MEMBER"/>
    <property type="match status" value="1"/>
</dbReference>
<dbReference type="AlphaFoldDB" id="A0A9W8TJ08"/>
<evidence type="ECO:0000256" key="4">
    <source>
        <dbReference type="ARBA" id="ARBA00022670"/>
    </source>
</evidence>
<dbReference type="EC" id="3.4.-.-" evidence="9"/>
<evidence type="ECO:0000256" key="5">
    <source>
        <dbReference type="ARBA" id="ARBA00022723"/>
    </source>
</evidence>
<dbReference type="GO" id="GO:0004177">
    <property type="term" value="F:aminopeptidase activity"/>
    <property type="evidence" value="ECO:0007669"/>
    <property type="project" value="UniProtKB-KW"/>
</dbReference>
<dbReference type="InterPro" id="IPR007484">
    <property type="entry name" value="Peptidase_M28"/>
</dbReference>
<dbReference type="GO" id="GO:0006508">
    <property type="term" value="P:proteolysis"/>
    <property type="evidence" value="ECO:0007669"/>
    <property type="project" value="UniProtKB-KW"/>
</dbReference>
<proteinExistence type="inferred from homology"/>
<dbReference type="SUPFAM" id="SSF53187">
    <property type="entry name" value="Zn-dependent exopeptidases"/>
    <property type="match status" value="1"/>
</dbReference>
<evidence type="ECO:0000256" key="3">
    <source>
        <dbReference type="ARBA" id="ARBA00022438"/>
    </source>
</evidence>
<keyword evidence="5 9" id="KW-0479">Metal-binding</keyword>
<dbReference type="Gene3D" id="3.40.630.10">
    <property type="entry name" value="Zn peptidases"/>
    <property type="match status" value="1"/>
</dbReference>
<feature type="chain" id="PRO_5041018876" description="Peptide hydrolase" evidence="9">
    <location>
        <begin position="20"/>
        <end position="553"/>
    </location>
</feature>
<dbReference type="Pfam" id="PF04389">
    <property type="entry name" value="Peptidase_M28"/>
    <property type="match status" value="1"/>
</dbReference>
<evidence type="ECO:0000256" key="8">
    <source>
        <dbReference type="ARBA" id="ARBA00022833"/>
    </source>
</evidence>
<evidence type="ECO:0000256" key="9">
    <source>
        <dbReference type="RuleBase" id="RU361240"/>
    </source>
</evidence>
<evidence type="ECO:0000256" key="1">
    <source>
        <dbReference type="ARBA" id="ARBA00001947"/>
    </source>
</evidence>
<comment type="similarity">
    <text evidence="2">Belongs to the peptidase M28 family. M28A subfamily.</text>
</comment>
<evidence type="ECO:0000259" key="11">
    <source>
        <dbReference type="Pfam" id="PF04389"/>
    </source>
</evidence>
<keyword evidence="6 9" id="KW-0732">Signal</keyword>
<dbReference type="CDD" id="cd02130">
    <property type="entry name" value="PA_ScAPY_like"/>
    <property type="match status" value="1"/>
</dbReference>
<evidence type="ECO:0000313" key="12">
    <source>
        <dbReference type="EMBL" id="KAJ3560431.1"/>
    </source>
</evidence>
<dbReference type="InterPro" id="IPR003137">
    <property type="entry name" value="PA_domain"/>
</dbReference>
<comment type="caution">
    <text evidence="12">The sequence shown here is derived from an EMBL/GenBank/DDBJ whole genome shotgun (WGS) entry which is preliminary data.</text>
</comment>
<comment type="cofactor">
    <cofactor evidence="1">
        <name>Zn(2+)</name>
        <dbReference type="ChEBI" id="CHEBI:29105"/>
    </cofactor>
</comment>
<keyword evidence="3" id="KW-0031">Aminopeptidase</keyword>
<evidence type="ECO:0000256" key="2">
    <source>
        <dbReference type="ARBA" id="ARBA00005957"/>
    </source>
</evidence>
<reference evidence="12" key="1">
    <citation type="submission" date="2022-07" db="EMBL/GenBank/DDBJ databases">
        <title>Genome Sequence of Xylaria arbuscula.</title>
        <authorList>
            <person name="Buettner E."/>
        </authorList>
    </citation>
    <scope>NUCLEOTIDE SEQUENCE</scope>
    <source>
        <strain evidence="12">VT107</strain>
    </source>
</reference>
<feature type="domain" description="PA" evidence="10">
    <location>
        <begin position="155"/>
        <end position="234"/>
    </location>
</feature>
<keyword evidence="13" id="KW-1185">Reference proteome</keyword>
<keyword evidence="7 9" id="KW-0378">Hydrolase</keyword>
<keyword evidence="4 9" id="KW-0645">Protease</keyword>
<dbReference type="Gene3D" id="3.50.30.30">
    <property type="match status" value="1"/>
</dbReference>
<dbReference type="FunFam" id="3.40.630.10:FF:000054">
    <property type="entry name" value="Peptide hydrolase"/>
    <property type="match status" value="1"/>
</dbReference>
<evidence type="ECO:0000259" key="10">
    <source>
        <dbReference type="Pfam" id="PF02225"/>
    </source>
</evidence>
<dbReference type="InterPro" id="IPR045175">
    <property type="entry name" value="M28_fam"/>
</dbReference>
<dbReference type="SUPFAM" id="SSF52025">
    <property type="entry name" value="PA domain"/>
    <property type="match status" value="1"/>
</dbReference>
<evidence type="ECO:0000256" key="7">
    <source>
        <dbReference type="ARBA" id="ARBA00022801"/>
    </source>
</evidence>
<dbReference type="GO" id="GO:0046872">
    <property type="term" value="F:metal ion binding"/>
    <property type="evidence" value="ECO:0007669"/>
    <property type="project" value="UniProtKB-KW"/>
</dbReference>
<feature type="domain" description="Peptidase M28" evidence="11">
    <location>
        <begin position="265"/>
        <end position="474"/>
    </location>
</feature>
<dbReference type="Proteomes" id="UP001148614">
    <property type="component" value="Unassembled WGS sequence"/>
</dbReference>
<keyword evidence="8 9" id="KW-0862">Zinc</keyword>
<organism evidence="12 13">
    <name type="scientific">Xylaria arbuscula</name>
    <dbReference type="NCBI Taxonomy" id="114810"/>
    <lineage>
        <taxon>Eukaryota</taxon>
        <taxon>Fungi</taxon>
        <taxon>Dikarya</taxon>
        <taxon>Ascomycota</taxon>
        <taxon>Pezizomycotina</taxon>
        <taxon>Sordariomycetes</taxon>
        <taxon>Xylariomycetidae</taxon>
        <taxon>Xylariales</taxon>
        <taxon>Xylariaceae</taxon>
        <taxon>Xylaria</taxon>
    </lineage>
</organism>
<gene>
    <name evidence="12" type="ORF">NPX13_g9303</name>
</gene>
<evidence type="ECO:0000256" key="6">
    <source>
        <dbReference type="ARBA" id="ARBA00022729"/>
    </source>
</evidence>
<dbReference type="GO" id="GO:0008235">
    <property type="term" value="F:metalloexopeptidase activity"/>
    <property type="evidence" value="ECO:0007669"/>
    <property type="project" value="InterPro"/>
</dbReference>
<protein>
    <recommendedName>
        <fullName evidence="9">Peptide hydrolase</fullName>
        <ecNumber evidence="9">3.4.-.-</ecNumber>
    </recommendedName>
</protein>
<dbReference type="VEuPathDB" id="FungiDB:F4678DRAFT_447373"/>
<feature type="signal peptide" evidence="9">
    <location>
        <begin position="1"/>
        <end position="19"/>
    </location>
</feature>
<dbReference type="Pfam" id="PF02225">
    <property type="entry name" value="PA"/>
    <property type="match status" value="1"/>
</dbReference>
<evidence type="ECO:0000313" key="13">
    <source>
        <dbReference type="Proteomes" id="UP001148614"/>
    </source>
</evidence>
<sequence>MVGFSRLSLIATVAGSVSAQLQKPLFTPSEEVLEADYTGSKPLVDTEALQARIKIDSLQKRAEALYEIAKSSEEEFGHPTRVIGSEGHRRTLEYVTSEIGKLGDYYKFSTQAFPAVMGQVFQSRLVLGHIVPESAYPSGSMSLTPPTHHKEPVYADLALVDNVGCDASDFPEEVSGKIAFIKRGKCSFGTKSELAGSAGAVAAIIYNSEAGGLSGTLGTPSPNHVATFGLSGKDAGPVLEKLKAGDSVDSIAFIDSVVNTINTTNIIAQTTEGDPDNCVMVGGHSDSVTDGPGINDDGSGSLTILEVATQLTYYSVKNCVRFAWWAGEEEGLLGSDYYVATLPDDENMKIRLFMDYDMMGSPNYALQVYNATNAVNPTGSEQLRDLYTNWYTSKGLNYTYIPFDGRSDYDAFIRNGIPGGGIATGAEGIKTKEEESMFGGKAGDWYDPCYHQLCDDVGNVNATAWLLNTQLVAHSVATFAASFDDFPKRETTKAASLVGFDLWIDIERQSQRDNTFFCLIGDELQQQGFGVVGRNFLALDDLDRYIHLRFEYS</sequence>
<dbReference type="PANTHER" id="PTHR12147:SF17">
    <property type="entry name" value="AMINOPEPTIDASE Y"/>
    <property type="match status" value="1"/>
</dbReference>
<accession>A0A9W8TJ08</accession>